<dbReference type="PANTHER" id="PTHR11461">
    <property type="entry name" value="SERINE PROTEASE INHIBITOR, SERPIN"/>
    <property type="match status" value="1"/>
</dbReference>
<dbReference type="AlphaFoldDB" id="B0WIB0"/>
<dbReference type="Pfam" id="PF00079">
    <property type="entry name" value="Serpin"/>
    <property type="match status" value="1"/>
</dbReference>
<evidence type="ECO:0000313" key="7">
    <source>
        <dbReference type="Proteomes" id="UP000002320"/>
    </source>
</evidence>
<comment type="similarity">
    <text evidence="1">Belongs to the serpin family.</text>
</comment>
<evidence type="ECO:0000256" key="1">
    <source>
        <dbReference type="ARBA" id="ARBA00009500"/>
    </source>
</evidence>
<feature type="domain" description="Serpin" evidence="4">
    <location>
        <begin position="1"/>
        <end position="173"/>
    </location>
</feature>
<evidence type="ECO:0000256" key="2">
    <source>
        <dbReference type="ARBA" id="ARBA00022690"/>
    </source>
</evidence>
<protein>
    <submittedName>
        <fullName evidence="5">Serine protease inhibitor</fullName>
    </submittedName>
</protein>
<dbReference type="InterPro" id="IPR042178">
    <property type="entry name" value="Serpin_sf_1"/>
</dbReference>
<keyword evidence="2" id="KW-0646">Protease inhibitor</keyword>
<dbReference type="STRING" id="7176.B0WIB0"/>
<dbReference type="GO" id="GO:0005615">
    <property type="term" value="C:extracellular space"/>
    <property type="evidence" value="ECO:0007669"/>
    <property type="project" value="InterPro"/>
</dbReference>
<proteinExistence type="inferred from homology"/>
<dbReference type="GO" id="GO:0004867">
    <property type="term" value="F:serine-type endopeptidase inhibitor activity"/>
    <property type="evidence" value="ECO:0007669"/>
    <property type="project" value="UniProtKB-KW"/>
</dbReference>
<dbReference type="InterPro" id="IPR023796">
    <property type="entry name" value="Serpin_dom"/>
</dbReference>
<keyword evidence="7" id="KW-1185">Reference proteome</keyword>
<dbReference type="EnsemblMetazoa" id="CPIJ007021-RA">
    <property type="protein sequence ID" value="CPIJ007021-PA"/>
    <property type="gene ID" value="CPIJ007021"/>
</dbReference>
<dbReference type="VEuPathDB" id="VectorBase:CPIJ007021"/>
<evidence type="ECO:0000313" key="5">
    <source>
        <dbReference type="EMBL" id="EDS28336.1"/>
    </source>
</evidence>
<evidence type="ECO:0000313" key="6">
    <source>
        <dbReference type="EnsemblMetazoa" id="CPIJ007021-PA"/>
    </source>
</evidence>
<dbReference type="SUPFAM" id="SSF56574">
    <property type="entry name" value="Serpins"/>
    <property type="match status" value="1"/>
</dbReference>
<dbReference type="VEuPathDB" id="VectorBase:CQUJHB007810"/>
<name>B0WIB0_CULQU</name>
<reference evidence="5" key="1">
    <citation type="submission" date="2007-03" db="EMBL/GenBank/DDBJ databases">
        <title>Annotation of Culex pipiens quinquefasciatus.</title>
        <authorList>
            <consortium name="The Broad Institute Genome Sequencing Platform"/>
            <person name="Atkinson P.W."/>
            <person name="Hemingway J."/>
            <person name="Christensen B.M."/>
            <person name="Higgs S."/>
            <person name="Kodira C."/>
            <person name="Hannick L."/>
            <person name="Megy K."/>
            <person name="O'Leary S."/>
            <person name="Pearson M."/>
            <person name="Haas B.J."/>
            <person name="Mauceli E."/>
            <person name="Wortman J.R."/>
            <person name="Lee N.H."/>
            <person name="Guigo R."/>
            <person name="Stanke M."/>
            <person name="Alvarado L."/>
            <person name="Amedeo P."/>
            <person name="Antoine C.H."/>
            <person name="Arensburger P."/>
            <person name="Bidwell S.L."/>
            <person name="Crawford M."/>
            <person name="Camaro F."/>
            <person name="Devon K."/>
            <person name="Engels R."/>
            <person name="Hammond M."/>
            <person name="Howarth C."/>
            <person name="Koehrsen M."/>
            <person name="Lawson D."/>
            <person name="Montgomery P."/>
            <person name="Nene V."/>
            <person name="Nusbaum C."/>
            <person name="Puiu D."/>
            <person name="Romero-Severson J."/>
            <person name="Severson D.W."/>
            <person name="Shumway M."/>
            <person name="Sisk P."/>
            <person name="Stolte C."/>
            <person name="Zeng Q."/>
            <person name="Eisenstadt E."/>
            <person name="Fraser-Liggett C."/>
            <person name="Strausberg R."/>
            <person name="Galagan J."/>
            <person name="Birren B."/>
            <person name="Collins F.H."/>
        </authorList>
    </citation>
    <scope>NUCLEOTIDE SEQUENCE [LARGE SCALE GENOMIC DNA]</scope>
    <source>
        <strain evidence="5">JHB</strain>
    </source>
</reference>
<dbReference type="KEGG" id="cqu:CpipJ_CPIJ007021"/>
<sequence>MQRILGLPANPEQLRLNLQNLLNRTNSDDLRMASKIYHSQLSLHPDFLPVLQKSLGVDVEPANFTHKQEVADSVNQWAARSTKGLINEIISPIDIRDSEHVILLNAIVLDAKWKEPFWPFTIEKVFHFTNGDHIVGMMFMDGYFSYGEFDGLKALELPYEDHTDLSMVLILPTTV</sequence>
<dbReference type="PANTHER" id="PTHR11461:SF211">
    <property type="entry name" value="GH10112P-RELATED"/>
    <property type="match status" value="1"/>
</dbReference>
<evidence type="ECO:0000259" key="4">
    <source>
        <dbReference type="Pfam" id="PF00079"/>
    </source>
</evidence>
<dbReference type="InterPro" id="IPR042185">
    <property type="entry name" value="Serpin_sf_2"/>
</dbReference>
<dbReference type="Proteomes" id="UP000002320">
    <property type="component" value="Unassembled WGS sequence"/>
</dbReference>
<organism>
    <name type="scientific">Culex quinquefasciatus</name>
    <name type="common">Southern house mosquito</name>
    <name type="synonym">Culex pungens</name>
    <dbReference type="NCBI Taxonomy" id="7176"/>
    <lineage>
        <taxon>Eukaryota</taxon>
        <taxon>Metazoa</taxon>
        <taxon>Ecdysozoa</taxon>
        <taxon>Arthropoda</taxon>
        <taxon>Hexapoda</taxon>
        <taxon>Insecta</taxon>
        <taxon>Pterygota</taxon>
        <taxon>Neoptera</taxon>
        <taxon>Endopterygota</taxon>
        <taxon>Diptera</taxon>
        <taxon>Nematocera</taxon>
        <taxon>Culicoidea</taxon>
        <taxon>Culicidae</taxon>
        <taxon>Culicinae</taxon>
        <taxon>Culicini</taxon>
        <taxon>Culex</taxon>
        <taxon>Culex</taxon>
    </lineage>
</organism>
<gene>
    <name evidence="6" type="primary">6038694</name>
    <name evidence="5" type="ORF">CpipJ_CPIJ007021</name>
</gene>
<evidence type="ECO:0000256" key="3">
    <source>
        <dbReference type="ARBA" id="ARBA00022900"/>
    </source>
</evidence>
<accession>B0WIB0</accession>
<dbReference type="HOGENOM" id="CLU_1534069_0_0_1"/>
<dbReference type="InterPro" id="IPR000215">
    <property type="entry name" value="Serpin_fam"/>
</dbReference>
<dbReference type="OrthoDB" id="7758180at2759"/>
<dbReference type="EMBL" id="DS231945">
    <property type="protein sequence ID" value="EDS28336.1"/>
    <property type="molecule type" value="Genomic_DNA"/>
</dbReference>
<reference evidence="6" key="2">
    <citation type="submission" date="2020-05" db="UniProtKB">
        <authorList>
            <consortium name="EnsemblMetazoa"/>
        </authorList>
    </citation>
    <scope>IDENTIFICATION</scope>
    <source>
        <strain evidence="6">JHB</strain>
    </source>
</reference>
<keyword evidence="3" id="KW-0722">Serine protease inhibitor</keyword>
<dbReference type="Gene3D" id="2.30.39.10">
    <property type="entry name" value="Alpha-1-antitrypsin, domain 1"/>
    <property type="match status" value="1"/>
</dbReference>
<dbReference type="InterPro" id="IPR036186">
    <property type="entry name" value="Serpin_sf"/>
</dbReference>
<dbReference type="Gene3D" id="3.30.497.10">
    <property type="entry name" value="Antithrombin, subunit I, domain 2"/>
    <property type="match status" value="1"/>
</dbReference>
<dbReference type="InParanoid" id="B0WIB0"/>
<dbReference type="eggNOG" id="KOG2392">
    <property type="taxonomic scope" value="Eukaryota"/>
</dbReference>